<dbReference type="InterPro" id="IPR001138">
    <property type="entry name" value="Zn2Cys6_DnaBD"/>
</dbReference>
<dbReference type="InterPro" id="IPR052202">
    <property type="entry name" value="Yeast_MetPath_Reg"/>
</dbReference>
<dbReference type="PROSITE" id="PS50048">
    <property type="entry name" value="ZN2_CY6_FUNGAL_2"/>
    <property type="match status" value="1"/>
</dbReference>
<organism evidence="10 11">
    <name type="scientific">Zasmidium cellare ATCC 36951</name>
    <dbReference type="NCBI Taxonomy" id="1080233"/>
    <lineage>
        <taxon>Eukaryota</taxon>
        <taxon>Fungi</taxon>
        <taxon>Dikarya</taxon>
        <taxon>Ascomycota</taxon>
        <taxon>Pezizomycotina</taxon>
        <taxon>Dothideomycetes</taxon>
        <taxon>Dothideomycetidae</taxon>
        <taxon>Mycosphaerellales</taxon>
        <taxon>Mycosphaerellaceae</taxon>
        <taxon>Zasmidium</taxon>
    </lineage>
</organism>
<keyword evidence="2" id="KW-0479">Metal-binding</keyword>
<gene>
    <name evidence="10" type="ORF">M409DRAFT_57835</name>
</gene>
<dbReference type="GO" id="GO:0045944">
    <property type="term" value="P:positive regulation of transcription by RNA polymerase II"/>
    <property type="evidence" value="ECO:0007669"/>
    <property type="project" value="TreeGrafter"/>
</dbReference>
<dbReference type="GO" id="GO:0005634">
    <property type="term" value="C:nucleus"/>
    <property type="evidence" value="ECO:0007669"/>
    <property type="project" value="UniProtKB-SubCell"/>
</dbReference>
<evidence type="ECO:0000259" key="9">
    <source>
        <dbReference type="PROSITE" id="PS50048"/>
    </source>
</evidence>
<reference evidence="10" key="1">
    <citation type="journal article" date="2020" name="Stud. Mycol.">
        <title>101 Dothideomycetes genomes: a test case for predicting lifestyles and emergence of pathogens.</title>
        <authorList>
            <person name="Haridas S."/>
            <person name="Albert R."/>
            <person name="Binder M."/>
            <person name="Bloem J."/>
            <person name="Labutti K."/>
            <person name="Salamov A."/>
            <person name="Andreopoulos B."/>
            <person name="Baker S."/>
            <person name="Barry K."/>
            <person name="Bills G."/>
            <person name="Bluhm B."/>
            <person name="Cannon C."/>
            <person name="Castanera R."/>
            <person name="Culley D."/>
            <person name="Daum C."/>
            <person name="Ezra D."/>
            <person name="Gonzalez J."/>
            <person name="Henrissat B."/>
            <person name="Kuo A."/>
            <person name="Liang C."/>
            <person name="Lipzen A."/>
            <person name="Lutzoni F."/>
            <person name="Magnuson J."/>
            <person name="Mondo S."/>
            <person name="Nolan M."/>
            <person name="Ohm R."/>
            <person name="Pangilinan J."/>
            <person name="Park H.-J."/>
            <person name="Ramirez L."/>
            <person name="Alfaro M."/>
            <person name="Sun H."/>
            <person name="Tritt A."/>
            <person name="Yoshinaga Y."/>
            <person name="Zwiers L.-H."/>
            <person name="Turgeon B."/>
            <person name="Goodwin S."/>
            <person name="Spatafora J."/>
            <person name="Crous P."/>
            <person name="Grigoriev I."/>
        </authorList>
    </citation>
    <scope>NUCLEOTIDE SEQUENCE</scope>
    <source>
        <strain evidence="10">ATCC 36951</strain>
    </source>
</reference>
<dbReference type="AlphaFoldDB" id="A0A6A6C7Z7"/>
<dbReference type="PANTHER" id="PTHR47782">
    <property type="entry name" value="ZN(II)2CYS6 TRANSCRIPTION FACTOR (EUROFUNG)-RELATED"/>
    <property type="match status" value="1"/>
</dbReference>
<dbReference type="InterPro" id="IPR036864">
    <property type="entry name" value="Zn2-C6_fun-type_DNA-bd_sf"/>
</dbReference>
<evidence type="ECO:0000256" key="2">
    <source>
        <dbReference type="ARBA" id="ARBA00022723"/>
    </source>
</evidence>
<dbReference type="Proteomes" id="UP000799537">
    <property type="component" value="Unassembled WGS sequence"/>
</dbReference>
<protein>
    <recommendedName>
        <fullName evidence="9">Zn(2)-C6 fungal-type domain-containing protein</fullName>
    </recommendedName>
</protein>
<evidence type="ECO:0000313" key="10">
    <source>
        <dbReference type="EMBL" id="KAF2163175.1"/>
    </source>
</evidence>
<feature type="region of interest" description="Disordered" evidence="8">
    <location>
        <begin position="602"/>
        <end position="625"/>
    </location>
</feature>
<dbReference type="Pfam" id="PF04082">
    <property type="entry name" value="Fungal_trans"/>
    <property type="match status" value="1"/>
</dbReference>
<dbReference type="SMART" id="SM00906">
    <property type="entry name" value="Fungal_trans"/>
    <property type="match status" value="1"/>
</dbReference>
<dbReference type="OrthoDB" id="25921at2759"/>
<dbReference type="SMART" id="SM00066">
    <property type="entry name" value="GAL4"/>
    <property type="match status" value="1"/>
</dbReference>
<evidence type="ECO:0000256" key="7">
    <source>
        <dbReference type="ARBA" id="ARBA00023242"/>
    </source>
</evidence>
<dbReference type="GeneID" id="54567016"/>
<dbReference type="SUPFAM" id="SSF57701">
    <property type="entry name" value="Zn2/Cys6 DNA-binding domain"/>
    <property type="match status" value="1"/>
</dbReference>
<feature type="domain" description="Zn(2)-C6 fungal-type" evidence="9">
    <location>
        <begin position="12"/>
        <end position="42"/>
    </location>
</feature>
<dbReference type="GO" id="GO:0043565">
    <property type="term" value="F:sequence-specific DNA binding"/>
    <property type="evidence" value="ECO:0007669"/>
    <property type="project" value="TreeGrafter"/>
</dbReference>
<evidence type="ECO:0000256" key="4">
    <source>
        <dbReference type="ARBA" id="ARBA00023015"/>
    </source>
</evidence>
<keyword evidence="5" id="KW-0238">DNA-binding</keyword>
<sequence length="663" mass="72868">MPRTHDRKAKNTCQRCRRRRIKCDGAAPSCAQCVKAKVTCIEGRAIGGRENLPQAFLDDSLARLAALEDLVRTRLPDVDLSDLCEDVAGPPQPPRRRLSNGIQQESLRTDYDGTLISSNLAVPRLHGLRPLSTKSGARLFPNITHHRQHQVLDGGGDQALLTEILDLLPARSECEGLIQLFFSHNHAAYPVLHEPSIAVLVEAVYVCASLPTDCPLLDTGWPTDVPSFAYNGEVKESNSTRSISIPFTTAAAILFHVLGIASYVQAHRHRLAADPHRYGGMAFHLTSIAMGDITLPSVQLAVLAVQHGYMSQHHGSPWALLQLGMVYAVDLGLHLDGDGTGQLTSITTQIRRRAFFCVYRLDRLISSVQGRPLAFADDCMDFSFPSSICNEIDDRPSDPDQVYLVVFEYRVQWARLVSEIKSNLYRTSTSALPLLANVGRNVQEDMLIRLDTWLAQSMSNAQAIQSQTRQLHIELEIDYYYAIGLLYQPSVGCPTPDAAALRRCHDSAAQCLRLSWSLHGESCLLLTWLTTQCISLAGSTMAYCVWNSHELRSSLSITELSSDFRLCSSLLALAGEWWPSAKKGGQSFQRLADSTIQLVVAGSGSQRPPTTSSVETSTGVASYSDSTPLGEGVGGNIEDMLNEFLQEDFQLPDYLRGYEAAAP</sequence>
<evidence type="ECO:0000256" key="1">
    <source>
        <dbReference type="ARBA" id="ARBA00004123"/>
    </source>
</evidence>
<keyword evidence="6" id="KW-0804">Transcription</keyword>
<dbReference type="GO" id="GO:0000981">
    <property type="term" value="F:DNA-binding transcription factor activity, RNA polymerase II-specific"/>
    <property type="evidence" value="ECO:0007669"/>
    <property type="project" value="InterPro"/>
</dbReference>
<evidence type="ECO:0000313" key="11">
    <source>
        <dbReference type="Proteomes" id="UP000799537"/>
    </source>
</evidence>
<dbReference type="RefSeq" id="XP_033664064.1">
    <property type="nucleotide sequence ID" value="XM_033813744.1"/>
</dbReference>
<keyword evidence="11" id="KW-1185">Reference proteome</keyword>
<keyword evidence="3" id="KW-0862">Zinc</keyword>
<evidence type="ECO:0000256" key="8">
    <source>
        <dbReference type="SAM" id="MobiDB-lite"/>
    </source>
</evidence>
<dbReference type="EMBL" id="ML993610">
    <property type="protein sequence ID" value="KAF2163175.1"/>
    <property type="molecule type" value="Genomic_DNA"/>
</dbReference>
<dbReference type="GO" id="GO:0006351">
    <property type="term" value="P:DNA-templated transcription"/>
    <property type="evidence" value="ECO:0007669"/>
    <property type="project" value="InterPro"/>
</dbReference>
<accession>A0A6A6C7Z7</accession>
<evidence type="ECO:0000256" key="5">
    <source>
        <dbReference type="ARBA" id="ARBA00023125"/>
    </source>
</evidence>
<dbReference type="CDD" id="cd00067">
    <property type="entry name" value="GAL4"/>
    <property type="match status" value="1"/>
</dbReference>
<dbReference type="InterPro" id="IPR007219">
    <property type="entry name" value="XnlR_reg_dom"/>
</dbReference>
<dbReference type="Gene3D" id="4.10.240.10">
    <property type="entry name" value="Zn(2)-C6 fungal-type DNA-binding domain"/>
    <property type="match status" value="1"/>
</dbReference>
<dbReference type="PROSITE" id="PS00463">
    <property type="entry name" value="ZN2_CY6_FUNGAL_1"/>
    <property type="match status" value="1"/>
</dbReference>
<dbReference type="GO" id="GO:0008270">
    <property type="term" value="F:zinc ion binding"/>
    <property type="evidence" value="ECO:0007669"/>
    <property type="project" value="InterPro"/>
</dbReference>
<keyword evidence="7" id="KW-0539">Nucleus</keyword>
<comment type="subcellular location">
    <subcellularLocation>
        <location evidence="1">Nucleus</location>
    </subcellularLocation>
</comment>
<name>A0A6A6C7Z7_ZASCE</name>
<dbReference type="CDD" id="cd12148">
    <property type="entry name" value="fungal_TF_MHR"/>
    <property type="match status" value="1"/>
</dbReference>
<keyword evidence="4" id="KW-0805">Transcription regulation</keyword>
<evidence type="ECO:0000256" key="6">
    <source>
        <dbReference type="ARBA" id="ARBA00023163"/>
    </source>
</evidence>
<proteinExistence type="predicted"/>
<dbReference type="PANTHER" id="PTHR47782:SF1">
    <property type="entry name" value="PYRIMIDINE PATHWAY REGULATORY PROTEIN 1"/>
    <property type="match status" value="1"/>
</dbReference>
<evidence type="ECO:0000256" key="3">
    <source>
        <dbReference type="ARBA" id="ARBA00022833"/>
    </source>
</evidence>
<dbReference type="Pfam" id="PF00172">
    <property type="entry name" value="Zn_clus"/>
    <property type="match status" value="1"/>
</dbReference>